<feature type="compositionally biased region" description="Basic residues" evidence="3">
    <location>
        <begin position="337"/>
        <end position="351"/>
    </location>
</feature>
<evidence type="ECO:0000259" key="4">
    <source>
        <dbReference type="Pfam" id="PF02678"/>
    </source>
</evidence>
<feature type="compositionally biased region" description="Low complexity" evidence="3">
    <location>
        <begin position="22"/>
        <end position="35"/>
    </location>
</feature>
<proteinExistence type="inferred from homology"/>
<evidence type="ECO:0000259" key="5">
    <source>
        <dbReference type="Pfam" id="PF05726"/>
    </source>
</evidence>
<name>J6EYD6_TRIAS</name>
<evidence type="ECO:0000313" key="7">
    <source>
        <dbReference type="Proteomes" id="UP000002748"/>
    </source>
</evidence>
<dbReference type="AlphaFoldDB" id="J6EYD6"/>
<dbReference type="Pfam" id="PF02678">
    <property type="entry name" value="Pirin"/>
    <property type="match status" value="1"/>
</dbReference>
<dbReference type="VEuPathDB" id="FungiDB:A1Q1_03234"/>
<dbReference type="KEGG" id="tasa:A1Q1_03234"/>
<dbReference type="Gene3D" id="2.60.120.10">
    <property type="entry name" value="Jelly Rolls"/>
    <property type="match status" value="2"/>
</dbReference>
<organism evidence="6 7">
    <name type="scientific">Trichosporon asahii var. asahii (strain ATCC 90039 / CBS 2479 / JCM 2466 / KCTC 7840 / NBRC 103889/ NCYC 2677 / UAMH 7654)</name>
    <name type="common">Yeast</name>
    <dbReference type="NCBI Taxonomy" id="1186058"/>
    <lineage>
        <taxon>Eukaryota</taxon>
        <taxon>Fungi</taxon>
        <taxon>Dikarya</taxon>
        <taxon>Basidiomycota</taxon>
        <taxon>Agaricomycotina</taxon>
        <taxon>Tremellomycetes</taxon>
        <taxon>Trichosporonales</taxon>
        <taxon>Trichosporonaceae</taxon>
        <taxon>Trichosporon</taxon>
    </lineage>
</organism>
<dbReference type="Pfam" id="PF05726">
    <property type="entry name" value="Pirin_C"/>
    <property type="match status" value="1"/>
</dbReference>
<dbReference type="CDD" id="cd02909">
    <property type="entry name" value="cupin_pirin_N"/>
    <property type="match status" value="1"/>
</dbReference>
<comment type="caution">
    <text evidence="6">The sequence shown here is derived from an EMBL/GenBank/DDBJ whole genome shotgun (WGS) entry which is preliminary data.</text>
</comment>
<evidence type="ECO:0000256" key="2">
    <source>
        <dbReference type="RuleBase" id="RU003457"/>
    </source>
</evidence>
<evidence type="ECO:0000256" key="3">
    <source>
        <dbReference type="SAM" id="MobiDB-lite"/>
    </source>
</evidence>
<dbReference type="InterPro" id="IPR014710">
    <property type="entry name" value="RmlC-like_jellyroll"/>
</dbReference>
<dbReference type="InterPro" id="IPR012093">
    <property type="entry name" value="Pirin"/>
</dbReference>
<evidence type="ECO:0000256" key="1">
    <source>
        <dbReference type="ARBA" id="ARBA00008416"/>
    </source>
</evidence>
<dbReference type="RefSeq" id="XP_014178989.1">
    <property type="nucleotide sequence ID" value="XM_014323514.1"/>
</dbReference>
<comment type="similarity">
    <text evidence="1 2">Belongs to the pirin family.</text>
</comment>
<dbReference type="HOGENOM" id="CLU_045717_0_3_1"/>
<feature type="domain" description="Pirin N-terminal" evidence="4">
    <location>
        <begin position="61"/>
        <end position="153"/>
    </location>
</feature>
<evidence type="ECO:0000313" key="6">
    <source>
        <dbReference type="EMBL" id="EJT47857.1"/>
    </source>
</evidence>
<sequence>MADDLDLDMAIEPLTPAPQPSEPATAAAASATPEPNEGGNKSRSVTRVQPGFITPEGAGARVSRSIGLPSLWNLSPFLILDYCDIEPGQGFPDHPHRGMATVTMVLDGQVTHEDHLGHTGTLGQGDLQWMIAGRGLVHSEMPVGAARALQLWIDLPAARKMMKPRYVDRKSSQIPSVPLLDSSSAEVGSARVIAGEVGDTKGSVRDTVNEILLLDLTLRGETFVAVPASWTCFVYATEGSISVGGKKVKAQECAVLSTSEGETGVHIEAGGKGARVLLGASPPLHQELVMQGPFAVTSRDAAGKALADFRDGRNGFEKALGWRSKTGQAVSSGAKGKGGKGGKGKKAKRGRRGDDSDDD</sequence>
<dbReference type="InterPro" id="IPR003829">
    <property type="entry name" value="Pirin_N_dom"/>
</dbReference>
<reference evidence="6 7" key="1">
    <citation type="journal article" date="2012" name="Eukaryot. Cell">
        <title>Draft genome sequence of CBS 2479, the standard type strain of Trichosporon asahii.</title>
        <authorList>
            <person name="Yang R.Y."/>
            <person name="Li H.T."/>
            <person name="Zhu H."/>
            <person name="Zhou G.P."/>
            <person name="Wang M."/>
            <person name="Wang L."/>
        </authorList>
    </citation>
    <scope>NUCLEOTIDE SEQUENCE [LARGE SCALE GENOMIC DNA]</scope>
    <source>
        <strain evidence="7">ATCC 90039 / CBS 2479 / JCM 2466 / KCTC 7840 / NCYC 2677 / UAMH 7654</strain>
    </source>
</reference>
<dbReference type="SUPFAM" id="SSF51182">
    <property type="entry name" value="RmlC-like cupins"/>
    <property type="match status" value="1"/>
</dbReference>
<dbReference type="OrthoDB" id="198735at2759"/>
<gene>
    <name evidence="6" type="ORF">A1Q1_03234</name>
</gene>
<dbReference type="EMBL" id="ALBS01000226">
    <property type="protein sequence ID" value="EJT47857.1"/>
    <property type="molecule type" value="Genomic_DNA"/>
</dbReference>
<dbReference type="PANTHER" id="PTHR13903">
    <property type="entry name" value="PIRIN-RELATED"/>
    <property type="match status" value="1"/>
</dbReference>
<accession>J6EYD6</accession>
<feature type="region of interest" description="Disordered" evidence="3">
    <location>
        <begin position="1"/>
        <end position="56"/>
    </location>
</feature>
<dbReference type="Proteomes" id="UP000002748">
    <property type="component" value="Unassembled WGS sequence"/>
</dbReference>
<dbReference type="PANTHER" id="PTHR13903:SF8">
    <property type="entry name" value="PIRIN"/>
    <property type="match status" value="1"/>
</dbReference>
<dbReference type="CDD" id="cd02247">
    <property type="entry name" value="cupin_pirin_C"/>
    <property type="match status" value="1"/>
</dbReference>
<dbReference type="GeneID" id="25986747"/>
<feature type="domain" description="Pirin C-terminal" evidence="5">
    <location>
        <begin position="219"/>
        <end position="315"/>
    </location>
</feature>
<protein>
    <submittedName>
        <fullName evidence="6">Pirin</fullName>
    </submittedName>
</protein>
<dbReference type="InterPro" id="IPR008778">
    <property type="entry name" value="Pirin_C_dom"/>
</dbReference>
<dbReference type="InterPro" id="IPR011051">
    <property type="entry name" value="RmlC_Cupin_sf"/>
</dbReference>
<feature type="region of interest" description="Disordered" evidence="3">
    <location>
        <begin position="320"/>
        <end position="359"/>
    </location>
</feature>